<evidence type="ECO:0000313" key="3">
    <source>
        <dbReference type="Proteomes" id="UP000292082"/>
    </source>
</evidence>
<feature type="region of interest" description="Disordered" evidence="1">
    <location>
        <begin position="114"/>
        <end position="177"/>
    </location>
</feature>
<evidence type="ECO:0000313" key="2">
    <source>
        <dbReference type="EMBL" id="TBU55433.1"/>
    </source>
</evidence>
<protein>
    <submittedName>
        <fullName evidence="2">Uncharacterized protein</fullName>
    </submittedName>
</protein>
<dbReference type="EMBL" id="ML145168">
    <property type="protein sequence ID" value="TBU55433.1"/>
    <property type="molecule type" value="Genomic_DNA"/>
</dbReference>
<dbReference type="Proteomes" id="UP000292082">
    <property type="component" value="Unassembled WGS sequence"/>
</dbReference>
<sequence length="214" mass="23965">TFSTAHQSRYANAEPLLNPPHRCLIFHIDTLPLFQHALVEHSGIGLVVLPTLEVGDGVKLMRVTRVPVDLGTPRCERSERQRCGGQCMRTCQGMQREVLREGLYADVHEEVNENLRSIDDERGERQERGKPLNEPGPQNCTTESLSTAESRVSTVQTAKRVRSPVTTRPVTRVTPDGWNANRTSVGFWASVRLSNSSTISGLSRPRDLRTRRAE</sequence>
<dbReference type="AlphaFoldDB" id="A0A4Q9PMH0"/>
<accession>A0A4Q9PMH0</accession>
<keyword evidence="3" id="KW-1185">Reference proteome</keyword>
<evidence type="ECO:0000256" key="1">
    <source>
        <dbReference type="SAM" id="MobiDB-lite"/>
    </source>
</evidence>
<feature type="compositionally biased region" description="Low complexity" evidence="1">
    <location>
        <begin position="163"/>
        <end position="175"/>
    </location>
</feature>
<organism evidence="2 3">
    <name type="scientific">Dichomitus squalens</name>
    <dbReference type="NCBI Taxonomy" id="114155"/>
    <lineage>
        <taxon>Eukaryota</taxon>
        <taxon>Fungi</taxon>
        <taxon>Dikarya</taxon>
        <taxon>Basidiomycota</taxon>
        <taxon>Agaricomycotina</taxon>
        <taxon>Agaricomycetes</taxon>
        <taxon>Polyporales</taxon>
        <taxon>Polyporaceae</taxon>
        <taxon>Dichomitus</taxon>
    </lineage>
</organism>
<gene>
    <name evidence="2" type="ORF">BD310DRAFT_825738</name>
</gene>
<feature type="compositionally biased region" description="Polar residues" evidence="1">
    <location>
        <begin position="136"/>
        <end position="157"/>
    </location>
</feature>
<feature type="non-terminal residue" evidence="2">
    <location>
        <position position="1"/>
    </location>
</feature>
<feature type="compositionally biased region" description="Basic and acidic residues" evidence="1">
    <location>
        <begin position="114"/>
        <end position="131"/>
    </location>
</feature>
<proteinExistence type="predicted"/>
<reference evidence="2 3" key="1">
    <citation type="submission" date="2019-01" db="EMBL/GenBank/DDBJ databases">
        <title>Draft genome sequences of three monokaryotic isolates of the white-rot basidiomycete fungus Dichomitus squalens.</title>
        <authorList>
            <consortium name="DOE Joint Genome Institute"/>
            <person name="Lopez S.C."/>
            <person name="Andreopoulos B."/>
            <person name="Pangilinan J."/>
            <person name="Lipzen A."/>
            <person name="Riley R."/>
            <person name="Ahrendt S."/>
            <person name="Ng V."/>
            <person name="Barry K."/>
            <person name="Daum C."/>
            <person name="Grigoriev I.V."/>
            <person name="Hilden K.S."/>
            <person name="Makela M.R."/>
            <person name="de Vries R.P."/>
        </authorList>
    </citation>
    <scope>NUCLEOTIDE SEQUENCE [LARGE SCALE GENOMIC DNA]</scope>
    <source>
        <strain evidence="2 3">CBS 464.89</strain>
    </source>
</reference>
<name>A0A4Q9PMH0_9APHY</name>